<dbReference type="SUPFAM" id="SSF69322">
    <property type="entry name" value="Tricorn protease domain 2"/>
    <property type="match status" value="1"/>
</dbReference>
<dbReference type="GeneID" id="29920453"/>
<dbReference type="Gene3D" id="2.130.10.10">
    <property type="entry name" value="YVTN repeat-like/Quinoprotein amine dehydrogenase"/>
    <property type="match status" value="1"/>
</dbReference>
<organism evidence="1 2">
    <name type="scientific">Pseudoalteromonas luteoviolacea (strain 2ta16)</name>
    <dbReference type="NCBI Taxonomy" id="1353533"/>
    <lineage>
        <taxon>Bacteria</taxon>
        <taxon>Pseudomonadati</taxon>
        <taxon>Pseudomonadota</taxon>
        <taxon>Gammaproteobacteria</taxon>
        <taxon>Alteromonadales</taxon>
        <taxon>Pseudoalteromonadaceae</taxon>
        <taxon>Pseudoalteromonas</taxon>
    </lineage>
</organism>
<dbReference type="PIRSF" id="PIRSF028101">
    <property type="entry name" value="UCP028101"/>
    <property type="match status" value="1"/>
</dbReference>
<dbReference type="Pfam" id="PF07433">
    <property type="entry name" value="DUF1513"/>
    <property type="match status" value="1"/>
</dbReference>
<dbReference type="InterPro" id="IPR008311">
    <property type="entry name" value="UCP028101"/>
</dbReference>
<name>V4HVD6_PSEL2</name>
<comment type="caution">
    <text evidence="1">The sequence shown here is derived from an EMBL/GenBank/DDBJ whole genome shotgun (WGS) entry which is preliminary data.</text>
</comment>
<dbReference type="PROSITE" id="PS51257">
    <property type="entry name" value="PROKAR_LIPOPROTEIN"/>
    <property type="match status" value="1"/>
</dbReference>
<gene>
    <name evidence="1" type="ORF">PL2TA16_02962</name>
</gene>
<accession>V4HVD6</accession>
<reference evidence="1 2" key="1">
    <citation type="submission" date="2013-07" db="EMBL/GenBank/DDBJ databases">
        <title>Draft genome sequence of Pseudoalteromonas luteoviolacea 2ta16.</title>
        <authorList>
            <person name="Allen E.E."/>
            <person name="Azam F."/>
            <person name="Podell S."/>
        </authorList>
    </citation>
    <scope>NUCLEOTIDE SEQUENCE [LARGE SCALE GENOMIC DNA]</scope>
    <source>
        <strain evidence="1 2">2ta16</strain>
    </source>
</reference>
<evidence type="ECO:0008006" key="3">
    <source>
        <dbReference type="Google" id="ProtNLM"/>
    </source>
</evidence>
<sequence length="367" mass="40708">MTAIKNGKPRREFCKNVLALSALLPAGSLISGCLIQSNRVFASAFTLSSGEHFVGWFDNNGVLRGKVALPQRAHDLHFFPDKQVLLAFSRRPGRYFHIIKLHEQRVVRSIEASKAHHFYGHGILSKDGNWLFTTENKFDDAQNPNEGVIAVRNTANWKVETFLPSGGVGPHQLQSLSDPNILVIANGGIHTHPSSPRTKLNLNDMKPNLSYLDLKKGHIIDSVAPPHHQLSTRHLCVDQQDNIYVGCQFQGPDYIIKPLIYKHKMNSKLEPLKAPQATWLSFKQYTASLAVDEKRKTLGVTSPKGNITSFWDLETLSLKKVVSVRDCAGICASESGFMISTGRGEIVQGSNVLNSNSGLRWDNHMVG</sequence>
<dbReference type="EMBL" id="AUSV01000032">
    <property type="protein sequence ID" value="ESP93758.1"/>
    <property type="molecule type" value="Genomic_DNA"/>
</dbReference>
<evidence type="ECO:0000313" key="2">
    <source>
        <dbReference type="Proteomes" id="UP000017820"/>
    </source>
</evidence>
<proteinExistence type="predicted"/>
<dbReference type="AlphaFoldDB" id="V4HVD6"/>
<dbReference type="PATRIC" id="fig|1353533.3.peg.1913"/>
<dbReference type="Proteomes" id="UP000017820">
    <property type="component" value="Unassembled WGS sequence"/>
</dbReference>
<dbReference type="InterPro" id="IPR015943">
    <property type="entry name" value="WD40/YVTN_repeat-like_dom_sf"/>
</dbReference>
<dbReference type="RefSeq" id="WP_023398843.1">
    <property type="nucleotide sequence ID" value="NZ_AUSV01000032.1"/>
</dbReference>
<protein>
    <recommendedName>
        <fullName evidence="3">DUF1513 domain-containing protein</fullName>
    </recommendedName>
</protein>
<evidence type="ECO:0000313" key="1">
    <source>
        <dbReference type="EMBL" id="ESP93758.1"/>
    </source>
</evidence>